<evidence type="ECO:0000256" key="5">
    <source>
        <dbReference type="ARBA" id="ARBA00023136"/>
    </source>
</evidence>
<dbReference type="RefSeq" id="WP_252594010.1">
    <property type="nucleotide sequence ID" value="NZ_CP099489.1"/>
</dbReference>
<feature type="domain" description="Membrane transport protein MMPL" evidence="8">
    <location>
        <begin position="427"/>
        <end position="732"/>
    </location>
</feature>
<evidence type="ECO:0000256" key="3">
    <source>
        <dbReference type="ARBA" id="ARBA00022692"/>
    </source>
</evidence>
<keyword evidence="2" id="KW-1003">Cell membrane</keyword>
<evidence type="ECO:0000256" key="2">
    <source>
        <dbReference type="ARBA" id="ARBA00022475"/>
    </source>
</evidence>
<evidence type="ECO:0000256" key="6">
    <source>
        <dbReference type="SAM" id="MobiDB-lite"/>
    </source>
</evidence>
<feature type="domain" description="Membrane transport protein MMPL" evidence="8">
    <location>
        <begin position="173"/>
        <end position="398"/>
    </location>
</feature>
<dbReference type="SUPFAM" id="SSF82866">
    <property type="entry name" value="Multidrug efflux transporter AcrB transmembrane domain"/>
    <property type="match status" value="2"/>
</dbReference>
<gene>
    <name evidence="9" type="ORF">NF556_02960</name>
</gene>
<feature type="transmembrane region" description="Helical" evidence="7">
    <location>
        <begin position="667"/>
        <end position="689"/>
    </location>
</feature>
<reference evidence="9" key="1">
    <citation type="submission" date="2022-06" db="EMBL/GenBank/DDBJ databases">
        <title>Ornithinimicrobium HY1793.</title>
        <authorList>
            <person name="Huang Y."/>
        </authorList>
    </citation>
    <scope>NUCLEOTIDE SEQUENCE</scope>
    <source>
        <strain evidence="9">HY1793</strain>
    </source>
</reference>
<feature type="transmembrane region" description="Helical" evidence="7">
    <location>
        <begin position="262"/>
        <end position="281"/>
    </location>
</feature>
<sequence>MIQNQTDALVRPAAPEGSEHEVPSATDEVAYRPDLPRSPLALWSARHRWTVLATALLLVLGAVGVLGTVGITTQSSNDQLVGDSAEAYDILDGADFGDVPTEFIIVSDPAGPLSPDRAAELGSELITTYETVPGVIAVGDAFPGQDGSIVLPLEFADDGEGVALEIDDSLQATDDLAAAHGDLTISQFGQTSLDQEMNDTVGEDFQRAELFAIPATLIILLLAFGAVVAAGVPLLVGLGSVAAALGLTAIVSNWMPVDQNSQAIVLLIGLAVGVDYALLILRRAREERHAGASVLDSIGIAGATAGRAVLISGLTVVIAMSGMLVAGGMFTSLGLGAMLVVGVAVIAAVTVLPALLSLLGDKVEALRLPFTRRREARRGSEDSFWGHLAGIVTRRPLASVAVVGGLLVALAAPALGMKTAIGNVEALPQDLQSVQAYHQFQAAVPAESDALQVVVRAPAEAADEVEAALLGATGEAEGITHISGAAGEVEQSLDGTVSTWNLGIDVTPSDDAIAPTVERVRTELLPQVRAELSDVPGVDVHLGGQAAVVDLTSWMDDSLPWVVGFVLVLSLLVMLVSFGSPTLALATVGLNLLSVGAAYGALTLVFGGTWAEGLLDFTSTGVIASWLPMMLFVLLFGLSMDYHIFVTSRVREAFDAGDSPRRAVRRGVARSAGVVTAAAAVMIGVFSIFGTLSMLEMKQLGVGLAVAVLIDATIVRGVLLPAVLTLLGKRAHTGPSWIPRLHH</sequence>
<dbReference type="InterPro" id="IPR050545">
    <property type="entry name" value="Mycobact_MmpL"/>
</dbReference>
<feature type="transmembrane region" description="Helical" evidence="7">
    <location>
        <begin position="336"/>
        <end position="359"/>
    </location>
</feature>
<accession>A0ABY4YV65</accession>
<feature type="region of interest" description="Disordered" evidence="6">
    <location>
        <begin position="1"/>
        <end position="30"/>
    </location>
</feature>
<feature type="transmembrane region" description="Helical" evidence="7">
    <location>
        <begin position="559"/>
        <end position="578"/>
    </location>
</feature>
<dbReference type="Proteomes" id="UP001056455">
    <property type="component" value="Chromosome"/>
</dbReference>
<keyword evidence="5 7" id="KW-0472">Membrane</keyword>
<organism evidence="9 10">
    <name type="scientific">Ornithinimicrobium faecis</name>
    <dbReference type="NCBI Taxonomy" id="2934158"/>
    <lineage>
        <taxon>Bacteria</taxon>
        <taxon>Bacillati</taxon>
        <taxon>Actinomycetota</taxon>
        <taxon>Actinomycetes</taxon>
        <taxon>Micrococcales</taxon>
        <taxon>Ornithinimicrobiaceae</taxon>
        <taxon>Ornithinimicrobium</taxon>
    </lineage>
</organism>
<keyword evidence="4 7" id="KW-1133">Transmembrane helix</keyword>
<evidence type="ECO:0000256" key="1">
    <source>
        <dbReference type="ARBA" id="ARBA00004651"/>
    </source>
</evidence>
<feature type="transmembrane region" description="Helical" evidence="7">
    <location>
        <begin position="49"/>
        <end position="71"/>
    </location>
</feature>
<dbReference type="PANTHER" id="PTHR33406">
    <property type="entry name" value="MEMBRANE PROTEIN MJ1562-RELATED"/>
    <property type="match status" value="1"/>
</dbReference>
<keyword evidence="3 7" id="KW-0812">Transmembrane</keyword>
<comment type="subcellular location">
    <subcellularLocation>
        <location evidence="1">Cell membrane</location>
        <topology evidence="1">Multi-pass membrane protein</topology>
    </subcellularLocation>
</comment>
<evidence type="ECO:0000313" key="10">
    <source>
        <dbReference type="Proteomes" id="UP001056455"/>
    </source>
</evidence>
<evidence type="ECO:0000259" key="8">
    <source>
        <dbReference type="Pfam" id="PF03176"/>
    </source>
</evidence>
<dbReference type="EMBL" id="CP099489">
    <property type="protein sequence ID" value="USQ80635.1"/>
    <property type="molecule type" value="Genomic_DNA"/>
</dbReference>
<feature type="transmembrane region" description="Helical" evidence="7">
    <location>
        <begin position="701"/>
        <end position="727"/>
    </location>
</feature>
<dbReference type="InterPro" id="IPR004869">
    <property type="entry name" value="MMPL_dom"/>
</dbReference>
<feature type="transmembrane region" description="Helical" evidence="7">
    <location>
        <begin position="590"/>
        <end position="611"/>
    </location>
</feature>
<feature type="transmembrane region" description="Helical" evidence="7">
    <location>
        <begin position="308"/>
        <end position="330"/>
    </location>
</feature>
<proteinExistence type="predicted"/>
<feature type="transmembrane region" description="Helical" evidence="7">
    <location>
        <begin position="623"/>
        <end position="646"/>
    </location>
</feature>
<feature type="transmembrane region" description="Helical" evidence="7">
    <location>
        <begin position="397"/>
        <end position="415"/>
    </location>
</feature>
<evidence type="ECO:0000313" key="9">
    <source>
        <dbReference type="EMBL" id="USQ80635.1"/>
    </source>
</evidence>
<protein>
    <submittedName>
        <fullName evidence="9">MMPL family transporter</fullName>
    </submittedName>
</protein>
<evidence type="ECO:0000256" key="4">
    <source>
        <dbReference type="ARBA" id="ARBA00022989"/>
    </source>
</evidence>
<dbReference type="PANTHER" id="PTHR33406:SF13">
    <property type="entry name" value="MEMBRANE PROTEIN YDFJ"/>
    <property type="match status" value="1"/>
</dbReference>
<keyword evidence="10" id="KW-1185">Reference proteome</keyword>
<dbReference type="Pfam" id="PF03176">
    <property type="entry name" value="MMPL"/>
    <property type="match status" value="2"/>
</dbReference>
<dbReference type="Gene3D" id="1.20.1640.10">
    <property type="entry name" value="Multidrug efflux transporter AcrB transmembrane domain"/>
    <property type="match status" value="2"/>
</dbReference>
<evidence type="ECO:0000256" key="7">
    <source>
        <dbReference type="SAM" id="Phobius"/>
    </source>
</evidence>
<feature type="transmembrane region" description="Helical" evidence="7">
    <location>
        <begin position="217"/>
        <end position="250"/>
    </location>
</feature>
<name>A0ABY4YV65_9MICO</name>